<keyword evidence="5 6" id="KW-0539">Nucleus</keyword>
<evidence type="ECO:0000256" key="7">
    <source>
        <dbReference type="PROSITE-ProRule" id="PRU00221"/>
    </source>
</evidence>
<comment type="similarity">
    <text evidence="6">Belongs to the WD repeat WDR12/YTM1 family.</text>
</comment>
<evidence type="ECO:0000313" key="11">
    <source>
        <dbReference type="Proteomes" id="UP000250043"/>
    </source>
</evidence>
<keyword evidence="4" id="KW-0677">Repeat</keyword>
<name>A0A8E2DRV2_9APHY</name>
<comment type="subcellular location">
    <subcellularLocation>
        <location evidence="6">Nucleus</location>
        <location evidence="6">Nucleolus</location>
    </subcellularLocation>
    <subcellularLocation>
        <location evidence="6">Nucleus</location>
        <location evidence="6">Nucleoplasm</location>
    </subcellularLocation>
</comment>
<evidence type="ECO:0000259" key="9">
    <source>
        <dbReference type="Pfam" id="PF08154"/>
    </source>
</evidence>
<evidence type="ECO:0000256" key="1">
    <source>
        <dbReference type="ARBA" id="ARBA00022517"/>
    </source>
</evidence>
<feature type="repeat" description="WD" evidence="7">
    <location>
        <begin position="197"/>
        <end position="231"/>
    </location>
</feature>
<dbReference type="PRINTS" id="PR00320">
    <property type="entry name" value="GPROTEINBRPT"/>
</dbReference>
<reference evidence="10 11" key="1">
    <citation type="submission" date="2016-07" db="EMBL/GenBank/DDBJ databases">
        <title>Draft genome of the white-rot fungus Obba rivulosa 3A-2.</title>
        <authorList>
            <consortium name="DOE Joint Genome Institute"/>
            <person name="Miettinen O."/>
            <person name="Riley R."/>
            <person name="Acob R."/>
            <person name="Barry K."/>
            <person name="Cullen D."/>
            <person name="De Vries R."/>
            <person name="Hainaut M."/>
            <person name="Hatakka A."/>
            <person name="Henrissat B."/>
            <person name="Hilden K."/>
            <person name="Kuo R."/>
            <person name="Labutti K."/>
            <person name="Lipzen A."/>
            <person name="Makela M.R."/>
            <person name="Sandor L."/>
            <person name="Spatafora J.W."/>
            <person name="Grigoriev I.V."/>
            <person name="Hibbett D.S."/>
        </authorList>
    </citation>
    <scope>NUCLEOTIDE SEQUENCE [LARGE SCALE GENOMIC DNA]</scope>
    <source>
        <strain evidence="10 11">3A-2</strain>
    </source>
</reference>
<dbReference type="InterPro" id="IPR001680">
    <property type="entry name" value="WD40_rpt"/>
</dbReference>
<protein>
    <recommendedName>
        <fullName evidence="6">Ribosome biogenesis protein YTM1</fullName>
    </recommendedName>
</protein>
<dbReference type="InterPro" id="IPR012972">
    <property type="entry name" value="NLE"/>
</dbReference>
<accession>A0A8E2DRV2</accession>
<evidence type="ECO:0000256" key="5">
    <source>
        <dbReference type="ARBA" id="ARBA00023242"/>
    </source>
</evidence>
<dbReference type="InterPro" id="IPR020472">
    <property type="entry name" value="WD40_PAC1"/>
</dbReference>
<dbReference type="AlphaFoldDB" id="A0A8E2DRV2"/>
<evidence type="ECO:0000313" key="10">
    <source>
        <dbReference type="EMBL" id="OCH94645.1"/>
    </source>
</evidence>
<comment type="subunit">
    <text evidence="6">Component of the NOP7 complex, composed of ERB1, NOP7 and YTM1. Within the NOP7 complex ERB1 appears to interact directly with NOP7 and YTM1. The NOP7 complex also associates with the 66S pre-ribosome.</text>
</comment>
<dbReference type="InterPro" id="IPR036322">
    <property type="entry name" value="WD40_repeat_dom_sf"/>
</dbReference>
<feature type="repeat" description="WD" evidence="7">
    <location>
        <begin position="274"/>
        <end position="317"/>
    </location>
</feature>
<dbReference type="GO" id="GO:0043021">
    <property type="term" value="F:ribonucleoprotein complex binding"/>
    <property type="evidence" value="ECO:0007669"/>
    <property type="project" value="UniProtKB-UniRule"/>
</dbReference>
<evidence type="ECO:0000256" key="8">
    <source>
        <dbReference type="SAM" id="MobiDB-lite"/>
    </source>
</evidence>
<evidence type="ECO:0000256" key="2">
    <source>
        <dbReference type="ARBA" id="ARBA00022552"/>
    </source>
</evidence>
<evidence type="ECO:0000256" key="6">
    <source>
        <dbReference type="HAMAP-Rule" id="MF_03029"/>
    </source>
</evidence>
<dbReference type="Proteomes" id="UP000250043">
    <property type="component" value="Unassembled WGS sequence"/>
</dbReference>
<dbReference type="SUPFAM" id="SSF50978">
    <property type="entry name" value="WD40 repeat-like"/>
    <property type="match status" value="1"/>
</dbReference>
<keyword evidence="3 7" id="KW-0853">WD repeat</keyword>
<dbReference type="Pfam" id="PF08154">
    <property type="entry name" value="NLE"/>
    <property type="match status" value="1"/>
</dbReference>
<dbReference type="Pfam" id="PF00400">
    <property type="entry name" value="WD40"/>
    <property type="match status" value="5"/>
</dbReference>
<gene>
    <name evidence="6" type="primary">YTM1</name>
    <name evidence="10" type="ORF">OBBRIDRAFT_789121</name>
</gene>
<feature type="region of interest" description="Disordered" evidence="8">
    <location>
        <begin position="238"/>
        <end position="274"/>
    </location>
</feature>
<evidence type="ECO:0000256" key="3">
    <source>
        <dbReference type="ARBA" id="ARBA00022574"/>
    </source>
</evidence>
<dbReference type="SMART" id="SM00320">
    <property type="entry name" value="WD40"/>
    <property type="match status" value="6"/>
</dbReference>
<dbReference type="PANTHER" id="PTHR19855:SF11">
    <property type="entry name" value="RIBOSOME BIOGENESIS PROTEIN WDR12"/>
    <property type="match status" value="1"/>
</dbReference>
<dbReference type="EMBL" id="KV722342">
    <property type="protein sequence ID" value="OCH94645.1"/>
    <property type="molecule type" value="Genomic_DNA"/>
</dbReference>
<evidence type="ECO:0000256" key="4">
    <source>
        <dbReference type="ARBA" id="ARBA00022737"/>
    </source>
</evidence>
<dbReference type="PROSITE" id="PS50294">
    <property type="entry name" value="WD_REPEATS_REGION"/>
    <property type="match status" value="1"/>
</dbReference>
<feature type="repeat" description="WD" evidence="7">
    <location>
        <begin position="395"/>
        <end position="417"/>
    </location>
</feature>
<proteinExistence type="inferred from homology"/>
<dbReference type="PANTHER" id="PTHR19855">
    <property type="entry name" value="WD40 REPEAT PROTEIN 12, 37"/>
    <property type="match status" value="1"/>
</dbReference>
<dbReference type="InterPro" id="IPR015943">
    <property type="entry name" value="WD40/YVTN_repeat-like_dom_sf"/>
</dbReference>
<dbReference type="OrthoDB" id="10251381at2759"/>
<dbReference type="PROSITE" id="PS00678">
    <property type="entry name" value="WD_REPEATS_1"/>
    <property type="match status" value="3"/>
</dbReference>
<keyword evidence="1 6" id="KW-0690">Ribosome biogenesis</keyword>
<sequence>MASLTNGDASHPVVFTTQTPYPLPAQKFMIPASWKRYQLSQLVNKALSLPKPLPFDFLVRGEILRGTLGEWCAEKGVGEEETLDIEYFESVMPPQKMSSLPHEDWVASISCQTPGYFFTASYDGSLRVFDYSQKLLHTSAAHTAAATSLRVVPGSSAGKYLVVSSSHDLTARLTEISLPSSDAPESTQPSSRTLASLHLHTAPLSSVAADVSGARILTASWDSLIGIWDTEIPDTDEVPLEDVQGEGLERKKRRKVAETENAPRPKRKAPRGVLRSHTMRVSRVVFGRDNDGRTAYSCGFDSTVRTWDIENEVCTSTITASSKPFLDLALTPSGNSALAASSDRTVSQYDLRAATSSALAPSVATLMHPATPSCIAVPPADASASATSSSSEHQLLTGAYDGVVRLWDLRSTKSAVTAFKVWEDKPATARKVLSVDWAKGVVGVAGEGGVEVWRVGQGDRPFPSS</sequence>
<dbReference type="GO" id="GO:0030687">
    <property type="term" value="C:preribosome, large subunit precursor"/>
    <property type="evidence" value="ECO:0007669"/>
    <property type="project" value="UniProtKB-UniRule"/>
</dbReference>
<dbReference type="PROSITE" id="PS50082">
    <property type="entry name" value="WD_REPEATS_2"/>
    <property type="match status" value="3"/>
</dbReference>
<dbReference type="Gene3D" id="2.130.10.10">
    <property type="entry name" value="YVTN repeat-like/Quinoprotein amine dehydrogenase"/>
    <property type="match status" value="1"/>
</dbReference>
<keyword evidence="2 6" id="KW-0698">rRNA processing</keyword>
<dbReference type="GO" id="GO:0005654">
    <property type="term" value="C:nucleoplasm"/>
    <property type="evidence" value="ECO:0007669"/>
    <property type="project" value="UniProtKB-SubCell"/>
</dbReference>
<dbReference type="GO" id="GO:0000463">
    <property type="term" value="P:maturation of LSU-rRNA from tricistronic rRNA transcript (SSU-rRNA, 5.8S rRNA, LSU-rRNA)"/>
    <property type="evidence" value="ECO:0007669"/>
    <property type="project" value="UniProtKB-UniRule"/>
</dbReference>
<comment type="function">
    <text evidence="6">Component of the NOP7 complex, which is required for maturation of the 25S and 5.8S ribosomal RNAs and formation of the 60S ribosome.</text>
</comment>
<dbReference type="HAMAP" id="MF_03029">
    <property type="entry name" value="WDR12"/>
    <property type="match status" value="1"/>
</dbReference>
<dbReference type="GO" id="GO:0000466">
    <property type="term" value="P:maturation of 5.8S rRNA from tricistronic rRNA transcript (SSU-rRNA, 5.8S rRNA, LSU-rRNA)"/>
    <property type="evidence" value="ECO:0007669"/>
    <property type="project" value="UniProtKB-UniRule"/>
</dbReference>
<dbReference type="InterPro" id="IPR028599">
    <property type="entry name" value="WDR12/Ytm1"/>
</dbReference>
<organism evidence="10 11">
    <name type="scientific">Obba rivulosa</name>
    <dbReference type="NCBI Taxonomy" id="1052685"/>
    <lineage>
        <taxon>Eukaryota</taxon>
        <taxon>Fungi</taxon>
        <taxon>Dikarya</taxon>
        <taxon>Basidiomycota</taxon>
        <taxon>Agaricomycotina</taxon>
        <taxon>Agaricomycetes</taxon>
        <taxon>Polyporales</taxon>
        <taxon>Gelatoporiaceae</taxon>
        <taxon>Obba</taxon>
    </lineage>
</organism>
<keyword evidence="11" id="KW-1185">Reference proteome</keyword>
<feature type="domain" description="NLE" evidence="9">
    <location>
        <begin position="13"/>
        <end position="71"/>
    </location>
</feature>
<dbReference type="GO" id="GO:0005730">
    <property type="term" value="C:nucleolus"/>
    <property type="evidence" value="ECO:0007669"/>
    <property type="project" value="UniProtKB-SubCell"/>
</dbReference>
<dbReference type="InterPro" id="IPR019775">
    <property type="entry name" value="WD40_repeat_CS"/>
</dbReference>